<gene>
    <name evidence="1" type="ORF">CQA76_05025</name>
</gene>
<accession>A0A4U7BUZ8</accession>
<keyword evidence="2" id="KW-1185">Reference proteome</keyword>
<comment type="caution">
    <text evidence="1">The sequence shown here is derived from an EMBL/GenBank/DDBJ whole genome shotgun (WGS) entry which is preliminary data.</text>
</comment>
<dbReference type="Proteomes" id="UP000310353">
    <property type="component" value="Unassembled WGS sequence"/>
</dbReference>
<sequence>MLDQFIEKLDIAKGDCIILTGNFIHLLQRLKGNARKNLNLLLDIFSQKYLVMADSKRDGGGVLL</sequence>
<evidence type="ECO:0000313" key="1">
    <source>
        <dbReference type="EMBL" id="TKX32247.1"/>
    </source>
</evidence>
<organism evidence="1 2">
    <name type="scientific">Campylobacter aviculae</name>
    <dbReference type="NCBI Taxonomy" id="2510190"/>
    <lineage>
        <taxon>Bacteria</taxon>
        <taxon>Pseudomonadati</taxon>
        <taxon>Campylobacterota</taxon>
        <taxon>Epsilonproteobacteria</taxon>
        <taxon>Campylobacterales</taxon>
        <taxon>Campylobacteraceae</taxon>
        <taxon>Campylobacter</taxon>
    </lineage>
</organism>
<protein>
    <submittedName>
        <fullName evidence="1">Uncharacterized protein</fullName>
    </submittedName>
</protein>
<evidence type="ECO:0000313" key="2">
    <source>
        <dbReference type="Proteomes" id="UP000310353"/>
    </source>
</evidence>
<dbReference type="AlphaFoldDB" id="A0A4U7BUZ8"/>
<proteinExistence type="predicted"/>
<dbReference type="RefSeq" id="WP_170999712.1">
    <property type="nucleotide sequence ID" value="NZ_NXMA01000007.1"/>
</dbReference>
<name>A0A4U7BUZ8_9BACT</name>
<dbReference type="EMBL" id="NXMA01000007">
    <property type="protein sequence ID" value="TKX32247.1"/>
    <property type="molecule type" value="Genomic_DNA"/>
</dbReference>
<reference evidence="1 2" key="1">
    <citation type="submission" date="2018-05" db="EMBL/GenBank/DDBJ databases">
        <title>Novel Campyloabacter and Helicobacter Species and Strains.</title>
        <authorList>
            <person name="Mannion A.J."/>
            <person name="Shen Z."/>
            <person name="Fox J.G."/>
        </authorList>
    </citation>
    <scope>NUCLEOTIDE SEQUENCE [LARGE SCALE GENOMIC DNA]</scope>
    <source>
        <strain evidence="2">MIT17-670</strain>
    </source>
</reference>